<dbReference type="Proteomes" id="UP001497516">
    <property type="component" value="Chromosome 9"/>
</dbReference>
<reference evidence="1 2" key="1">
    <citation type="submission" date="2024-04" db="EMBL/GenBank/DDBJ databases">
        <authorList>
            <person name="Fracassetti M."/>
        </authorList>
    </citation>
    <scope>NUCLEOTIDE SEQUENCE [LARGE SCALE GENOMIC DNA]</scope>
</reference>
<organism evidence="1 2">
    <name type="scientific">Linum trigynum</name>
    <dbReference type="NCBI Taxonomy" id="586398"/>
    <lineage>
        <taxon>Eukaryota</taxon>
        <taxon>Viridiplantae</taxon>
        <taxon>Streptophyta</taxon>
        <taxon>Embryophyta</taxon>
        <taxon>Tracheophyta</taxon>
        <taxon>Spermatophyta</taxon>
        <taxon>Magnoliopsida</taxon>
        <taxon>eudicotyledons</taxon>
        <taxon>Gunneridae</taxon>
        <taxon>Pentapetalae</taxon>
        <taxon>rosids</taxon>
        <taxon>fabids</taxon>
        <taxon>Malpighiales</taxon>
        <taxon>Linaceae</taxon>
        <taxon>Linum</taxon>
    </lineage>
</organism>
<dbReference type="EMBL" id="OZ034822">
    <property type="protein sequence ID" value="CAL1413355.1"/>
    <property type="molecule type" value="Genomic_DNA"/>
</dbReference>
<proteinExistence type="predicted"/>
<name>A0AAV2GRH4_9ROSI</name>
<evidence type="ECO:0000313" key="2">
    <source>
        <dbReference type="Proteomes" id="UP001497516"/>
    </source>
</evidence>
<evidence type="ECO:0000313" key="1">
    <source>
        <dbReference type="EMBL" id="CAL1413355.1"/>
    </source>
</evidence>
<accession>A0AAV2GRH4</accession>
<sequence length="68" mass="7665">MRSGAPRFLFFFVSFPPSTRYSPTIKSRLTKSLSSWSTLGAFTPKTILFDYVCRSNGGSGFREGFRTL</sequence>
<gene>
    <name evidence="1" type="ORF">LTRI10_LOCUS52594</name>
</gene>
<dbReference type="AlphaFoldDB" id="A0AAV2GRH4"/>
<keyword evidence="2" id="KW-1185">Reference proteome</keyword>
<evidence type="ECO:0008006" key="3">
    <source>
        <dbReference type="Google" id="ProtNLM"/>
    </source>
</evidence>
<protein>
    <recommendedName>
        <fullName evidence="3">Secreted protein</fullName>
    </recommendedName>
</protein>